<feature type="non-terminal residue" evidence="2">
    <location>
        <position position="1"/>
    </location>
</feature>
<name>A0A0F9F888_9ZZZZ</name>
<keyword evidence="1" id="KW-0812">Transmembrane</keyword>
<dbReference type="EMBL" id="LAZR01031543">
    <property type="protein sequence ID" value="KKL53440.1"/>
    <property type="molecule type" value="Genomic_DNA"/>
</dbReference>
<keyword evidence="1" id="KW-0472">Membrane</keyword>
<protein>
    <submittedName>
        <fullName evidence="2">Uncharacterized protein</fullName>
    </submittedName>
</protein>
<evidence type="ECO:0000313" key="2">
    <source>
        <dbReference type="EMBL" id="KKL53440.1"/>
    </source>
</evidence>
<sequence length="85" mass="8217">AIGAISASGAVAGLSAAGITSGLAAIGGSMLGGIAVVATIPVVAGAAGYGLVKGIKAICEANKLDCREVDKHWELVPKAGEKNEE</sequence>
<gene>
    <name evidence="2" type="ORF">LCGC14_2275390</name>
</gene>
<evidence type="ECO:0000256" key="1">
    <source>
        <dbReference type="SAM" id="Phobius"/>
    </source>
</evidence>
<reference evidence="2" key="1">
    <citation type="journal article" date="2015" name="Nature">
        <title>Complex archaea that bridge the gap between prokaryotes and eukaryotes.</title>
        <authorList>
            <person name="Spang A."/>
            <person name="Saw J.H."/>
            <person name="Jorgensen S.L."/>
            <person name="Zaremba-Niedzwiedzka K."/>
            <person name="Martijn J."/>
            <person name="Lind A.E."/>
            <person name="van Eijk R."/>
            <person name="Schleper C."/>
            <person name="Guy L."/>
            <person name="Ettema T.J."/>
        </authorList>
    </citation>
    <scope>NUCLEOTIDE SEQUENCE</scope>
</reference>
<accession>A0A0F9F888</accession>
<organism evidence="2">
    <name type="scientific">marine sediment metagenome</name>
    <dbReference type="NCBI Taxonomy" id="412755"/>
    <lineage>
        <taxon>unclassified sequences</taxon>
        <taxon>metagenomes</taxon>
        <taxon>ecological metagenomes</taxon>
    </lineage>
</organism>
<proteinExistence type="predicted"/>
<dbReference type="AlphaFoldDB" id="A0A0F9F888"/>
<comment type="caution">
    <text evidence="2">The sequence shown here is derived from an EMBL/GenBank/DDBJ whole genome shotgun (WGS) entry which is preliminary data.</text>
</comment>
<feature type="transmembrane region" description="Helical" evidence="1">
    <location>
        <begin position="34"/>
        <end position="52"/>
    </location>
</feature>
<keyword evidence="1" id="KW-1133">Transmembrane helix</keyword>